<comment type="caution">
    <text evidence="1">The sequence shown here is derived from an EMBL/GenBank/DDBJ whole genome shotgun (WGS) entry which is preliminary data.</text>
</comment>
<dbReference type="eggNOG" id="COG2251">
    <property type="taxonomic scope" value="Bacteria"/>
</dbReference>
<evidence type="ECO:0000313" key="1">
    <source>
        <dbReference type="EMBL" id="KHE91454.1"/>
    </source>
</evidence>
<gene>
    <name evidence="1" type="ORF">SCABRO_02817</name>
</gene>
<protein>
    <recommendedName>
        <fullName evidence="3">Transposase</fullName>
    </recommendedName>
</protein>
<dbReference type="Proteomes" id="UP000030652">
    <property type="component" value="Unassembled WGS sequence"/>
</dbReference>
<dbReference type="AlphaFoldDB" id="A0A0B0EFU2"/>
<proteinExistence type="predicted"/>
<sequence>MQFFQSHSCSEVNLERYVDIKKVSVLKNPFDDEYKTLLKDFSSLLRSIVATIDKYGLKARFLKKHKRDANTFYKKILHESRSELVIKYQKKV</sequence>
<evidence type="ECO:0008006" key="3">
    <source>
        <dbReference type="Google" id="ProtNLM"/>
    </source>
</evidence>
<evidence type="ECO:0000313" key="2">
    <source>
        <dbReference type="Proteomes" id="UP000030652"/>
    </source>
</evidence>
<organism evidence="1 2">
    <name type="scientific">Candidatus Scalindua brodae</name>
    <dbReference type="NCBI Taxonomy" id="237368"/>
    <lineage>
        <taxon>Bacteria</taxon>
        <taxon>Pseudomonadati</taxon>
        <taxon>Planctomycetota</taxon>
        <taxon>Candidatus Brocadiia</taxon>
        <taxon>Candidatus Brocadiales</taxon>
        <taxon>Candidatus Scalinduaceae</taxon>
        <taxon>Candidatus Scalindua</taxon>
    </lineage>
</organism>
<dbReference type="EMBL" id="JRYO01000196">
    <property type="protein sequence ID" value="KHE91454.1"/>
    <property type="molecule type" value="Genomic_DNA"/>
</dbReference>
<accession>A0A0B0EFU2</accession>
<name>A0A0B0EFU2_9BACT</name>
<reference evidence="1 2" key="1">
    <citation type="submission" date="2014-10" db="EMBL/GenBank/DDBJ databases">
        <title>Draft genome of anammox bacterium scalindua brodae, obtained using differential coverage binning of sequence data from two enrichment reactors.</title>
        <authorList>
            <person name="Speth D.R."/>
            <person name="Russ L."/>
            <person name="Kartal B."/>
            <person name="Op den Camp H.J."/>
            <person name="Dutilh B.E."/>
            <person name="Jetten M.S."/>
        </authorList>
    </citation>
    <scope>NUCLEOTIDE SEQUENCE [LARGE SCALE GENOMIC DNA]</scope>
    <source>
        <strain evidence="1">RU1</strain>
    </source>
</reference>